<feature type="compositionally biased region" description="Polar residues" evidence="9">
    <location>
        <begin position="546"/>
        <end position="564"/>
    </location>
</feature>
<feature type="transmembrane region" description="Helical" evidence="10">
    <location>
        <begin position="186"/>
        <end position="206"/>
    </location>
</feature>
<feature type="region of interest" description="Disordered" evidence="9">
    <location>
        <begin position="460"/>
        <end position="579"/>
    </location>
</feature>
<evidence type="ECO:0000256" key="10">
    <source>
        <dbReference type="SAM" id="Phobius"/>
    </source>
</evidence>
<sequence>MAELKDRSLTETPTWAVAVVCFVLLAVSIFIEHIIHLIGSWFARRNKRALYEALEKIKAELMLLGFMSLLLTVLQTSISKICIPKSVGSTWYPCDVDEKEFKNTCGTESGKVPFVSYYGIHQLHIFIFVLALFHVIYCVATLALGTYKMRTWKAWEEETRTAEYQYSHDPERFRYARETSFGRRHLNFWSSSPVLLWIVCFFRQFYGSVHRDDYLALRHGFIVAHLAPESERKFDFRKYIHRSLEEDFKAVVGISPVIWFCAVLFLLTNTHGWYSYFWLPFIPLIILLLVGTKLQVIITELGLRIAERGVVVKGTPVVEPGDHFFWFNRPSLILFLINFVLFLVFLSYIHSIYLSLIPSGSHNTMVHSNYVYATCVLFLKSQNAFQMAFFAWSTYGLKSCYHNTTEDYIIRISMGVLTQVLCSYVTLPLYALVTQMGTTMRSTVFNDKVAVALRDWHETARKHARHGHSDGVSPQSSRPSTPSHGMSPVHLLQSYDNNTPDMSPVASNYDNERWYGEGSGSLRKKDDDEQTTENFESREPGRRTQDSSSAQLGPIQTQHEINITSSEFSFRRSPRSPRP</sequence>
<gene>
    <name evidence="8" type="primary">MLO</name>
    <name evidence="11" type="ORF">PVL29_016849</name>
</gene>
<feature type="transmembrane region" description="Helical" evidence="10">
    <location>
        <begin position="248"/>
        <end position="267"/>
    </location>
</feature>
<protein>
    <recommendedName>
        <fullName evidence="8">MLO-like protein</fullName>
    </recommendedName>
</protein>
<feature type="transmembrane region" description="Helical" evidence="10">
    <location>
        <begin position="123"/>
        <end position="144"/>
    </location>
</feature>
<evidence type="ECO:0000256" key="5">
    <source>
        <dbReference type="ARBA" id="ARBA00022989"/>
    </source>
</evidence>
<evidence type="ECO:0000256" key="6">
    <source>
        <dbReference type="ARBA" id="ARBA00023136"/>
    </source>
</evidence>
<comment type="subcellular location">
    <subcellularLocation>
        <location evidence="1 8">Membrane</location>
        <topology evidence="1 8">Multi-pass membrane protein</topology>
    </subcellularLocation>
</comment>
<dbReference type="PANTHER" id="PTHR31942">
    <property type="entry name" value="MLO-LIKE PROTEIN 1"/>
    <property type="match status" value="1"/>
</dbReference>
<name>A0AA38Z9P2_VITRO</name>
<evidence type="ECO:0000256" key="7">
    <source>
        <dbReference type="ARBA" id="ARBA00023265"/>
    </source>
</evidence>
<feature type="compositionally biased region" description="Basic and acidic residues" evidence="9">
    <location>
        <begin position="535"/>
        <end position="545"/>
    </location>
</feature>
<accession>A0AA38Z9P2</accession>
<keyword evidence="7 8" id="KW-0568">Pathogenesis-related protein</keyword>
<keyword evidence="3 8" id="KW-0812">Transmembrane</keyword>
<dbReference type="Pfam" id="PF03094">
    <property type="entry name" value="Mlo"/>
    <property type="match status" value="2"/>
</dbReference>
<evidence type="ECO:0000256" key="2">
    <source>
        <dbReference type="ARBA" id="ARBA00006574"/>
    </source>
</evidence>
<feature type="transmembrane region" description="Helical" evidence="10">
    <location>
        <begin position="15"/>
        <end position="38"/>
    </location>
</feature>
<feature type="transmembrane region" description="Helical" evidence="10">
    <location>
        <begin position="276"/>
        <end position="298"/>
    </location>
</feature>
<feature type="compositionally biased region" description="Polar residues" evidence="9">
    <location>
        <begin position="472"/>
        <end position="484"/>
    </location>
</feature>
<keyword evidence="8" id="KW-0112">Calmodulin-binding</keyword>
<comment type="domain">
    <text evidence="8">The C-terminus contains a calmodulin-binding domain, which binds calmodulin in a calcium-dependent fashion.</text>
</comment>
<evidence type="ECO:0000256" key="3">
    <source>
        <dbReference type="ARBA" id="ARBA00022692"/>
    </source>
</evidence>
<evidence type="ECO:0000256" key="9">
    <source>
        <dbReference type="SAM" id="MobiDB-lite"/>
    </source>
</evidence>
<evidence type="ECO:0000313" key="11">
    <source>
        <dbReference type="EMBL" id="KAJ9684583.1"/>
    </source>
</evidence>
<keyword evidence="4 8" id="KW-0611">Plant defense</keyword>
<evidence type="ECO:0000256" key="4">
    <source>
        <dbReference type="ARBA" id="ARBA00022821"/>
    </source>
</evidence>
<dbReference type="InterPro" id="IPR004326">
    <property type="entry name" value="Mlo"/>
</dbReference>
<evidence type="ECO:0000313" key="12">
    <source>
        <dbReference type="Proteomes" id="UP001168098"/>
    </source>
</evidence>
<dbReference type="EMBL" id="JARBHA010000013">
    <property type="protein sequence ID" value="KAJ9684583.1"/>
    <property type="molecule type" value="Genomic_DNA"/>
</dbReference>
<feature type="transmembrane region" description="Helical" evidence="10">
    <location>
        <begin position="412"/>
        <end position="433"/>
    </location>
</feature>
<reference evidence="11 12" key="1">
    <citation type="journal article" date="2023" name="BMC Biotechnol.">
        <title>Vitis rotundifolia cv Carlos genome sequencing.</title>
        <authorList>
            <person name="Huff M."/>
            <person name="Hulse-Kemp A."/>
            <person name="Scheffler B."/>
            <person name="Youngblood R."/>
            <person name="Simpson S."/>
            <person name="Babiker E."/>
            <person name="Staton M."/>
        </authorList>
    </citation>
    <scope>NUCLEOTIDE SEQUENCE [LARGE SCALE GENOMIC DNA]</scope>
    <source>
        <tissue evidence="11">Leaf</tissue>
    </source>
</reference>
<dbReference type="PANTHER" id="PTHR31942:SF34">
    <property type="entry name" value="MLO-LIKE PROTEIN"/>
    <property type="match status" value="1"/>
</dbReference>
<comment type="similarity">
    <text evidence="2 8">Belongs to the MLO family.</text>
</comment>
<feature type="transmembrane region" description="Helical" evidence="10">
    <location>
        <begin position="59"/>
        <end position="78"/>
    </location>
</feature>
<dbReference type="GO" id="GO:0006952">
    <property type="term" value="P:defense response"/>
    <property type="evidence" value="ECO:0007669"/>
    <property type="project" value="UniProtKB-KW"/>
</dbReference>
<keyword evidence="6 8" id="KW-0472">Membrane</keyword>
<dbReference type="GO" id="GO:0016020">
    <property type="term" value="C:membrane"/>
    <property type="evidence" value="ECO:0007669"/>
    <property type="project" value="UniProtKB-SubCell"/>
</dbReference>
<evidence type="ECO:0000256" key="8">
    <source>
        <dbReference type="RuleBase" id="RU280816"/>
    </source>
</evidence>
<feature type="transmembrane region" description="Helical" evidence="10">
    <location>
        <begin position="332"/>
        <end position="357"/>
    </location>
</feature>
<dbReference type="Proteomes" id="UP001168098">
    <property type="component" value="Unassembled WGS sequence"/>
</dbReference>
<feature type="compositionally biased region" description="Polar residues" evidence="9">
    <location>
        <begin position="494"/>
        <end position="509"/>
    </location>
</feature>
<proteinExistence type="inferred from homology"/>
<dbReference type="GO" id="GO:0005516">
    <property type="term" value="F:calmodulin binding"/>
    <property type="evidence" value="ECO:0007669"/>
    <property type="project" value="UniProtKB-KW"/>
</dbReference>
<evidence type="ECO:0000256" key="1">
    <source>
        <dbReference type="ARBA" id="ARBA00004141"/>
    </source>
</evidence>
<comment type="function">
    <text evidence="8">May be involved in modulation of pathogen defense and leaf cell death.</text>
</comment>
<organism evidence="11 12">
    <name type="scientific">Vitis rotundifolia</name>
    <name type="common">Muscadine grape</name>
    <dbReference type="NCBI Taxonomy" id="103349"/>
    <lineage>
        <taxon>Eukaryota</taxon>
        <taxon>Viridiplantae</taxon>
        <taxon>Streptophyta</taxon>
        <taxon>Embryophyta</taxon>
        <taxon>Tracheophyta</taxon>
        <taxon>Spermatophyta</taxon>
        <taxon>Magnoliopsida</taxon>
        <taxon>eudicotyledons</taxon>
        <taxon>Gunneridae</taxon>
        <taxon>Pentapetalae</taxon>
        <taxon>rosids</taxon>
        <taxon>Vitales</taxon>
        <taxon>Vitaceae</taxon>
        <taxon>Viteae</taxon>
        <taxon>Vitis</taxon>
    </lineage>
</organism>
<dbReference type="AlphaFoldDB" id="A0AA38Z9P2"/>
<feature type="transmembrane region" description="Helical" evidence="10">
    <location>
        <begin position="369"/>
        <end position="392"/>
    </location>
</feature>
<keyword evidence="12" id="KW-1185">Reference proteome</keyword>
<comment type="caution">
    <text evidence="11">The sequence shown here is derived from an EMBL/GenBank/DDBJ whole genome shotgun (WGS) entry which is preliminary data.</text>
</comment>
<keyword evidence="5 8" id="KW-1133">Transmembrane helix</keyword>